<evidence type="ECO:0000256" key="1">
    <source>
        <dbReference type="SAM" id="MobiDB-lite"/>
    </source>
</evidence>
<accession>A0AAN9YAN4</accession>
<organism evidence="2 3">
    <name type="scientific">Parthenolecanium corni</name>
    <dbReference type="NCBI Taxonomy" id="536013"/>
    <lineage>
        <taxon>Eukaryota</taxon>
        <taxon>Metazoa</taxon>
        <taxon>Ecdysozoa</taxon>
        <taxon>Arthropoda</taxon>
        <taxon>Hexapoda</taxon>
        <taxon>Insecta</taxon>
        <taxon>Pterygota</taxon>
        <taxon>Neoptera</taxon>
        <taxon>Paraneoptera</taxon>
        <taxon>Hemiptera</taxon>
        <taxon>Sternorrhyncha</taxon>
        <taxon>Coccoidea</taxon>
        <taxon>Coccidae</taxon>
        <taxon>Parthenolecanium</taxon>
    </lineage>
</organism>
<sequence>MHPDLCVAMDTVSHHSAHLNPPNVEPFQMNHSYYVNPENSPPYGPASQPSPEAADYSYGYDEGGGDRAAPITMQSATTQTISAIYNPHSLPRNRMNRFHNEYFPNDDYCSYRMHQLARAISAERIVAKKSTLV</sequence>
<reference evidence="2 3" key="1">
    <citation type="submission" date="2024-03" db="EMBL/GenBank/DDBJ databases">
        <title>Adaptation during the transition from Ophiocordyceps entomopathogen to insect associate is accompanied by gene loss and intensified selection.</title>
        <authorList>
            <person name="Ward C.M."/>
            <person name="Onetto C.A."/>
            <person name="Borneman A.R."/>
        </authorList>
    </citation>
    <scope>NUCLEOTIDE SEQUENCE [LARGE SCALE GENOMIC DNA]</scope>
    <source>
        <strain evidence="2">AWRI1</strain>
        <tissue evidence="2">Single Adult Female</tissue>
    </source>
</reference>
<dbReference type="EMBL" id="JBBCAQ010000003">
    <property type="protein sequence ID" value="KAK7604429.1"/>
    <property type="molecule type" value="Genomic_DNA"/>
</dbReference>
<gene>
    <name evidence="2" type="ORF">V9T40_005615</name>
</gene>
<feature type="region of interest" description="Disordered" evidence="1">
    <location>
        <begin position="31"/>
        <end position="69"/>
    </location>
</feature>
<protein>
    <submittedName>
        <fullName evidence="2">Uncharacterized protein</fullName>
    </submittedName>
</protein>
<dbReference type="AlphaFoldDB" id="A0AAN9YAN4"/>
<evidence type="ECO:0000313" key="2">
    <source>
        <dbReference type="EMBL" id="KAK7604429.1"/>
    </source>
</evidence>
<keyword evidence="3" id="KW-1185">Reference proteome</keyword>
<proteinExistence type="predicted"/>
<comment type="caution">
    <text evidence="2">The sequence shown here is derived from an EMBL/GenBank/DDBJ whole genome shotgun (WGS) entry which is preliminary data.</text>
</comment>
<name>A0AAN9YAN4_9HEMI</name>
<evidence type="ECO:0000313" key="3">
    <source>
        <dbReference type="Proteomes" id="UP001367676"/>
    </source>
</evidence>
<dbReference type="Proteomes" id="UP001367676">
    <property type="component" value="Unassembled WGS sequence"/>
</dbReference>